<dbReference type="Pfam" id="PF13191">
    <property type="entry name" value="AAA_16"/>
    <property type="match status" value="1"/>
</dbReference>
<feature type="domain" description="Orc1-like AAA ATPase" evidence="2">
    <location>
        <begin position="22"/>
        <end position="198"/>
    </location>
</feature>
<dbReference type="OrthoDB" id="2020141at2"/>
<dbReference type="InterPro" id="IPR027417">
    <property type="entry name" value="P-loop_NTPase"/>
</dbReference>
<keyword evidence="4" id="KW-1185">Reference proteome</keyword>
<accession>C7M3D1</accession>
<evidence type="ECO:0000313" key="3">
    <source>
        <dbReference type="EMBL" id="ACU53525.1"/>
    </source>
</evidence>
<dbReference type="KEGG" id="afo:Afer_0571"/>
<evidence type="ECO:0000313" key="4">
    <source>
        <dbReference type="Proteomes" id="UP000000771"/>
    </source>
</evidence>
<dbReference type="Proteomes" id="UP000000771">
    <property type="component" value="Chromosome"/>
</dbReference>
<dbReference type="Gene3D" id="3.40.50.300">
    <property type="entry name" value="P-loop containing nucleotide triphosphate hydrolases"/>
    <property type="match status" value="1"/>
</dbReference>
<evidence type="ECO:0000259" key="2">
    <source>
        <dbReference type="Pfam" id="PF13191"/>
    </source>
</evidence>
<evidence type="ECO:0000256" key="1">
    <source>
        <dbReference type="SAM" id="MobiDB-lite"/>
    </source>
</evidence>
<feature type="compositionally biased region" description="Pro residues" evidence="1">
    <location>
        <begin position="452"/>
        <end position="461"/>
    </location>
</feature>
<dbReference type="EMBL" id="CP001631">
    <property type="protein sequence ID" value="ACU53525.1"/>
    <property type="molecule type" value="Genomic_DNA"/>
</dbReference>
<gene>
    <name evidence="3" type="ordered locus">Afer_0571</name>
</gene>
<protein>
    <submittedName>
        <fullName evidence="3">ATPase</fullName>
    </submittedName>
</protein>
<name>C7M3D1_ACIFD</name>
<dbReference type="PANTHER" id="PTHR34301">
    <property type="entry name" value="DNA-BINDING PROTEIN-RELATED"/>
    <property type="match status" value="1"/>
</dbReference>
<organism evidence="3 4">
    <name type="scientific">Acidimicrobium ferrooxidans (strain DSM 10331 / JCM 15462 / NBRC 103882 / ICP)</name>
    <dbReference type="NCBI Taxonomy" id="525909"/>
    <lineage>
        <taxon>Bacteria</taxon>
        <taxon>Bacillati</taxon>
        <taxon>Actinomycetota</taxon>
        <taxon>Acidimicrobiia</taxon>
        <taxon>Acidimicrobiales</taxon>
        <taxon>Acidimicrobiaceae</taxon>
        <taxon>Acidimicrobium</taxon>
    </lineage>
</organism>
<dbReference type="eggNOG" id="COG1672">
    <property type="taxonomic scope" value="Bacteria"/>
</dbReference>
<proteinExistence type="predicted"/>
<dbReference type="SUPFAM" id="SSF52540">
    <property type="entry name" value="P-loop containing nucleoside triphosphate hydrolases"/>
    <property type="match status" value="1"/>
</dbReference>
<reference evidence="3 4" key="1">
    <citation type="journal article" date="2009" name="Stand. Genomic Sci.">
        <title>Complete genome sequence of Acidimicrobium ferrooxidans type strain (ICP).</title>
        <authorList>
            <person name="Clum A."/>
            <person name="Nolan M."/>
            <person name="Lang E."/>
            <person name="Glavina Del Rio T."/>
            <person name="Tice H."/>
            <person name="Copeland A."/>
            <person name="Cheng J.F."/>
            <person name="Lucas S."/>
            <person name="Chen F."/>
            <person name="Bruce D."/>
            <person name="Goodwin L."/>
            <person name="Pitluck S."/>
            <person name="Ivanova N."/>
            <person name="Mavrommatis K."/>
            <person name="Mikhailova N."/>
            <person name="Pati A."/>
            <person name="Chen A."/>
            <person name="Palaniappan K."/>
            <person name="Goker M."/>
            <person name="Spring S."/>
            <person name="Land M."/>
            <person name="Hauser L."/>
            <person name="Chang Y.J."/>
            <person name="Jeffries C.C."/>
            <person name="Chain P."/>
            <person name="Bristow J."/>
            <person name="Eisen J.A."/>
            <person name="Markowitz V."/>
            <person name="Hugenholtz P."/>
            <person name="Kyrpides N.C."/>
            <person name="Klenk H.P."/>
            <person name="Lapidus A."/>
        </authorList>
    </citation>
    <scope>NUCLEOTIDE SEQUENCE [LARGE SCALE GENOMIC DNA]</scope>
    <source>
        <strain evidence="4">DSM 10331 / JCM 15462 / NBRC 103882 / ICP</strain>
    </source>
</reference>
<dbReference type="AlphaFoldDB" id="C7M3D1"/>
<dbReference type="PANTHER" id="PTHR34301:SF8">
    <property type="entry name" value="ATPASE DOMAIN-CONTAINING PROTEIN"/>
    <property type="match status" value="1"/>
</dbReference>
<dbReference type="InterPro" id="IPR041664">
    <property type="entry name" value="AAA_16"/>
</dbReference>
<feature type="region of interest" description="Disordered" evidence="1">
    <location>
        <begin position="437"/>
        <end position="461"/>
    </location>
</feature>
<dbReference type="HOGENOM" id="CLU_058580_0_0_11"/>
<dbReference type="STRING" id="525909.Afer_0571"/>
<sequence>MVDMERIMNPYTPGAGDRPPVLVGRERQLALAEAMRQRIEHGFSAPPTFFVGLRGVGKTVLLREIADQFRRHGWLVPYAEARRGASVARMLVTYVHEAENSAPVKGRLREALAQLVRRGGSVEALGVGATLGPETVDSTTRAAQDLEHMLRSLGEAAKSDRVGVAMLIDEVQTLSSETVRELIWVVQKLRQDLPIALIGAGLPHLASVLASAVTYADRFRYESTDNLDDTDVRAAVRGPAHERLVEWSDDALDLLCTIAKGYPYAVQLCAYEAWEQAARPGDPRQWVAMPLSAQWAVSEFGERVGPPSVEGQQVHAITRSHLDAAMPRIIDQMRAGLFRSRYDGLTPKQFAYVEAMLAELEPDSTAPVSAIAQRLRASLSALSPVRDALIRKGVIYAPGRGRVAFAVPWFASFLAEEIVATEPSSYEAILPGLRARGVDLEPPGGSTGAPRSPTPPLQSSD</sequence>